<evidence type="ECO:0000256" key="1">
    <source>
        <dbReference type="SAM" id="MobiDB-lite"/>
    </source>
</evidence>
<feature type="region of interest" description="Disordered" evidence="1">
    <location>
        <begin position="256"/>
        <end position="293"/>
    </location>
</feature>
<keyword evidence="2" id="KW-1133">Transmembrane helix</keyword>
<organism evidence="3 4">
    <name type="scientific">Apatococcus fuscideae</name>
    <dbReference type="NCBI Taxonomy" id="2026836"/>
    <lineage>
        <taxon>Eukaryota</taxon>
        <taxon>Viridiplantae</taxon>
        <taxon>Chlorophyta</taxon>
        <taxon>core chlorophytes</taxon>
        <taxon>Trebouxiophyceae</taxon>
        <taxon>Chlorellales</taxon>
        <taxon>Chlorellaceae</taxon>
        <taxon>Apatococcus</taxon>
    </lineage>
</organism>
<sequence length="804" mass="87007">MMTAITLMRPAHGIAHGPGDNSSADNPYVLYTTRTLNDTPVAGVLRVRQGESLRVRVCNDLDGEAFTLDEDQTASYAVRQGPSIDAGNNYKTDPQIYANHLHGFYGNPGTNNTVCSYTDPNPDIPCSRGDNIFQDILPGGCHDYQYDIPAVHAPGTLWMHPHHHGSASIQTQTLSVPAIVEQNPAGGFDYYNTPSCIPLKKYYDADNEIILHMQTVMLAINLDGGGDPEDTTGPTDDAYVFISTTMLPQDPYCCAGPDEDDEEDAPEGQTTWAKVGNPEGTSNETGPSISTQPFYTSGANAQFTIINGAYQPTIQMTANRAYRWRMLMAATMKVMDLSIAEPGCQMGLSSRDGAPLYHIPRNTEHVSLVAANRAEMFISCQPGNYSLRTGAGPIYQDPLCEGTHCELLVQDIVATIVVTEDGDTRAPETGNLFGQNCQPVYPPYLQSLIKSPASNRDTMVARHGLFNFTAPDPENVPESAACSINGALFTQMPVMFEEIGAVHELDLWNINVHSYHHHIQPFEITSLGQLGTDYVVDNGTWQVGDWPDVLQRFDNVSHAVVRWRPGPYSIVGTGYSVVHCHILPHNDEGCMLVYQLVQSTPANQVYPPGRSQGYKAGVTLACIIALGIIIAGSIFLVKRRKARKARQQALAAPLVVGGIDADPESQTASGSGSSEDSLANAKKGNANKAGFNSVDYPEFNVPSRVPLPQLTVLQNGATFNFTATTITGPGDNSSQSDPYLMYTGRTFNHSAVAGVLRVKQGETMRVRVCNDLAPNPYTLEPAQTASYAIRQGPNVVSICALEGA</sequence>
<keyword evidence="2" id="KW-0472">Membrane</keyword>
<reference evidence="3 4" key="1">
    <citation type="journal article" date="2024" name="Nat. Commun.">
        <title>Phylogenomics reveals the evolutionary origins of lichenization in chlorophyte algae.</title>
        <authorList>
            <person name="Puginier C."/>
            <person name="Libourel C."/>
            <person name="Otte J."/>
            <person name="Skaloud P."/>
            <person name="Haon M."/>
            <person name="Grisel S."/>
            <person name="Petersen M."/>
            <person name="Berrin J.G."/>
            <person name="Delaux P.M."/>
            <person name="Dal Grande F."/>
            <person name="Keller J."/>
        </authorList>
    </citation>
    <scope>NUCLEOTIDE SEQUENCE [LARGE SCALE GENOMIC DNA]</scope>
    <source>
        <strain evidence="3 4">SAG 2523</strain>
    </source>
</reference>
<evidence type="ECO:0000313" key="4">
    <source>
        <dbReference type="Proteomes" id="UP001485043"/>
    </source>
</evidence>
<feature type="compositionally biased region" description="Acidic residues" evidence="1">
    <location>
        <begin position="257"/>
        <end position="266"/>
    </location>
</feature>
<feature type="transmembrane region" description="Helical" evidence="2">
    <location>
        <begin position="616"/>
        <end position="637"/>
    </location>
</feature>
<dbReference type="AlphaFoldDB" id="A0AAW1RWL8"/>
<dbReference type="Proteomes" id="UP001485043">
    <property type="component" value="Unassembled WGS sequence"/>
</dbReference>
<dbReference type="Gene3D" id="2.60.40.420">
    <property type="entry name" value="Cupredoxins - blue copper proteins"/>
    <property type="match status" value="3"/>
</dbReference>
<dbReference type="InterPro" id="IPR008972">
    <property type="entry name" value="Cupredoxin"/>
</dbReference>
<comment type="caution">
    <text evidence="3">The sequence shown here is derived from an EMBL/GenBank/DDBJ whole genome shotgun (WGS) entry which is preliminary data.</text>
</comment>
<protein>
    <submittedName>
        <fullName evidence="3">Uncharacterized protein</fullName>
    </submittedName>
</protein>
<evidence type="ECO:0000313" key="3">
    <source>
        <dbReference type="EMBL" id="KAK9838212.1"/>
    </source>
</evidence>
<name>A0AAW1RWL8_9CHLO</name>
<feature type="compositionally biased region" description="Polar residues" evidence="1">
    <location>
        <begin position="664"/>
        <end position="677"/>
    </location>
</feature>
<feature type="compositionally biased region" description="Polar residues" evidence="1">
    <location>
        <begin position="279"/>
        <end position="293"/>
    </location>
</feature>
<keyword evidence="2" id="KW-0812">Transmembrane</keyword>
<gene>
    <name evidence="3" type="ORF">WJX84_008976</name>
</gene>
<accession>A0AAW1RWL8</accession>
<dbReference type="SUPFAM" id="SSF49503">
    <property type="entry name" value="Cupredoxins"/>
    <property type="match status" value="3"/>
</dbReference>
<proteinExistence type="predicted"/>
<evidence type="ECO:0000256" key="2">
    <source>
        <dbReference type="SAM" id="Phobius"/>
    </source>
</evidence>
<keyword evidence="4" id="KW-1185">Reference proteome</keyword>
<feature type="region of interest" description="Disordered" evidence="1">
    <location>
        <begin position="663"/>
        <end position="684"/>
    </location>
</feature>
<dbReference type="EMBL" id="JALJOV010001932">
    <property type="protein sequence ID" value="KAK9838212.1"/>
    <property type="molecule type" value="Genomic_DNA"/>
</dbReference>